<comment type="caution">
    <text evidence="8">The sequence shown here is derived from an EMBL/GenBank/DDBJ whole genome shotgun (WGS) entry which is preliminary data.</text>
</comment>
<evidence type="ECO:0000313" key="8">
    <source>
        <dbReference type="EMBL" id="HIZ78184.1"/>
    </source>
</evidence>
<evidence type="ECO:0000256" key="3">
    <source>
        <dbReference type="ARBA" id="ARBA00023015"/>
    </source>
</evidence>
<sequence>MKKTIAVVALDPRAAAFYAEQIESLFHDYAEVKTYSVRDGSATGKLPGADLFAISTDAYGSAEEVARHVPIDSVTMGIEVSYKWDTLEELWGIPEGTKALFVNMTETMGREAIAQLASLGVNHIQFIPFYPGAALDEPVELAVTPDEERYVPAGVKKVLNIGHRSCTSGMMIEIALRLGLEALPETEAFQEYFHSMATSNYSFDQMYSRSRKLESQFHILMEILDEGLVGVNEKGEIFACNRKACQIARVESELVMGKRGEEVFPYIPFYRAITEKQEIPAKVTKLYGVNVTIAVMPVLRQHECIGAFAVMQKFSEVESRQNELRNQLFQKGHMARYTIDDVLGESDCIRRTKEILLKMAVTESPVLIMGETGTGKELLSHAVHCASRRSKGPFVAINVAAMPENLLESELFGYEEGAFTGAKKGGRPGLFEFAHGGTLFLDEVEGMSQAMQVKLLRVLQEGEVMRVGGSSIVHVDVRVVAATNESLEQKVEEGSFRRDLYYRLNALTVVVPPLRERGNDILLLLEHFRRRLNGDFRLSEEVKEFLLQYPWPGNIRELRNAAEYFNYTGSQVIGMADLPPTMKRRAGGGASGEGGFAGGARAGDVSVRDIRGENVSAGDIPGASDTRGGTSYGELAWRFVLGELFRAEEKGEVVGREKILESARRVHLPLSQKEVREILREMADSGLAKVSRGRGGSRITPAGRRAWESVNPEQSGKESFNQKDQ</sequence>
<proteinExistence type="predicted"/>
<dbReference type="PANTHER" id="PTHR32071">
    <property type="entry name" value="TRANSCRIPTIONAL REGULATORY PROTEIN"/>
    <property type="match status" value="1"/>
</dbReference>
<name>A0A9D2GED4_9FIRM</name>
<dbReference type="InterPro" id="IPR002078">
    <property type="entry name" value="Sigma_54_int"/>
</dbReference>
<dbReference type="PROSITE" id="PS00676">
    <property type="entry name" value="SIGMA54_INTERACT_2"/>
    <property type="match status" value="1"/>
</dbReference>
<dbReference type="CDD" id="cd00009">
    <property type="entry name" value="AAA"/>
    <property type="match status" value="1"/>
</dbReference>
<dbReference type="InterPro" id="IPR035965">
    <property type="entry name" value="PAS-like_dom_sf"/>
</dbReference>
<keyword evidence="3" id="KW-0805">Transcription regulation</keyword>
<dbReference type="SMART" id="SM00382">
    <property type="entry name" value="AAA"/>
    <property type="match status" value="1"/>
</dbReference>
<keyword evidence="1" id="KW-0547">Nucleotide-binding</keyword>
<dbReference type="GO" id="GO:0005524">
    <property type="term" value="F:ATP binding"/>
    <property type="evidence" value="ECO:0007669"/>
    <property type="project" value="UniProtKB-KW"/>
</dbReference>
<feature type="domain" description="Sigma-54 factor interaction" evidence="7">
    <location>
        <begin position="342"/>
        <end position="567"/>
    </location>
</feature>
<dbReference type="Proteomes" id="UP000824101">
    <property type="component" value="Unassembled WGS sequence"/>
</dbReference>
<dbReference type="AlphaFoldDB" id="A0A9D2GED4"/>
<feature type="region of interest" description="Disordered" evidence="6">
    <location>
        <begin position="689"/>
        <end position="725"/>
    </location>
</feature>
<dbReference type="Gene3D" id="3.30.450.20">
    <property type="entry name" value="PAS domain"/>
    <property type="match status" value="1"/>
</dbReference>
<dbReference type="InterPro" id="IPR027417">
    <property type="entry name" value="P-loop_NTPase"/>
</dbReference>
<dbReference type="FunFam" id="3.40.50.300:FF:000006">
    <property type="entry name" value="DNA-binding transcriptional regulator NtrC"/>
    <property type="match status" value="1"/>
</dbReference>
<dbReference type="Gene3D" id="1.10.8.60">
    <property type="match status" value="1"/>
</dbReference>
<reference evidence="8" key="2">
    <citation type="submission" date="2021-04" db="EMBL/GenBank/DDBJ databases">
        <authorList>
            <person name="Gilroy R."/>
        </authorList>
    </citation>
    <scope>NUCLEOTIDE SEQUENCE</scope>
    <source>
        <strain evidence="8">ChiBcec1-1093</strain>
    </source>
</reference>
<dbReference type="InterPro" id="IPR058031">
    <property type="entry name" value="AAA_lid_NorR"/>
</dbReference>
<dbReference type="GO" id="GO:0006355">
    <property type="term" value="P:regulation of DNA-templated transcription"/>
    <property type="evidence" value="ECO:0007669"/>
    <property type="project" value="InterPro"/>
</dbReference>
<dbReference type="PROSITE" id="PS50045">
    <property type="entry name" value="SIGMA54_INTERACT_4"/>
    <property type="match status" value="1"/>
</dbReference>
<keyword evidence="2" id="KW-0067">ATP-binding</keyword>
<dbReference type="Pfam" id="PF00158">
    <property type="entry name" value="Sigma54_activat"/>
    <property type="match status" value="1"/>
</dbReference>
<dbReference type="InterPro" id="IPR025943">
    <property type="entry name" value="Sigma_54_int_dom_ATP-bd_2"/>
</dbReference>
<accession>A0A9D2GED4</accession>
<dbReference type="GO" id="GO:0003677">
    <property type="term" value="F:DNA binding"/>
    <property type="evidence" value="ECO:0007669"/>
    <property type="project" value="UniProtKB-KW"/>
</dbReference>
<dbReference type="PANTHER" id="PTHR32071:SF57">
    <property type="entry name" value="C4-DICARBOXYLATE TRANSPORT TRANSCRIPTIONAL REGULATORY PROTEIN DCTD"/>
    <property type="match status" value="1"/>
</dbReference>
<dbReference type="PROSITE" id="PS00675">
    <property type="entry name" value="SIGMA54_INTERACT_1"/>
    <property type="match status" value="1"/>
</dbReference>
<protein>
    <submittedName>
        <fullName evidence="8">Sigma 54-interacting transcriptional regulator</fullName>
    </submittedName>
</protein>
<evidence type="ECO:0000256" key="1">
    <source>
        <dbReference type="ARBA" id="ARBA00022741"/>
    </source>
</evidence>
<evidence type="ECO:0000256" key="2">
    <source>
        <dbReference type="ARBA" id="ARBA00022840"/>
    </source>
</evidence>
<evidence type="ECO:0000256" key="6">
    <source>
        <dbReference type="SAM" id="MobiDB-lite"/>
    </source>
</evidence>
<reference evidence="8" key="1">
    <citation type="journal article" date="2021" name="PeerJ">
        <title>Extensive microbial diversity within the chicken gut microbiome revealed by metagenomics and culture.</title>
        <authorList>
            <person name="Gilroy R."/>
            <person name="Ravi A."/>
            <person name="Getino M."/>
            <person name="Pursley I."/>
            <person name="Horton D.L."/>
            <person name="Alikhan N.F."/>
            <person name="Baker D."/>
            <person name="Gharbi K."/>
            <person name="Hall N."/>
            <person name="Watson M."/>
            <person name="Adriaenssens E.M."/>
            <person name="Foster-Nyarko E."/>
            <person name="Jarju S."/>
            <person name="Secka A."/>
            <person name="Antonio M."/>
            <person name="Oren A."/>
            <person name="Chaudhuri R.R."/>
            <person name="La Ragione R."/>
            <person name="Hildebrand F."/>
            <person name="Pallen M.J."/>
        </authorList>
    </citation>
    <scope>NUCLEOTIDE SEQUENCE</scope>
    <source>
        <strain evidence="8">ChiBcec1-1093</strain>
    </source>
</reference>
<dbReference type="InterPro" id="IPR025944">
    <property type="entry name" value="Sigma_54_int_dom_CS"/>
</dbReference>
<dbReference type="Pfam" id="PF25601">
    <property type="entry name" value="AAA_lid_14"/>
    <property type="match status" value="1"/>
</dbReference>
<keyword evidence="5" id="KW-0804">Transcription</keyword>
<organism evidence="8 9">
    <name type="scientific">Candidatus Lachnoclostridium stercorigallinarum</name>
    <dbReference type="NCBI Taxonomy" id="2838634"/>
    <lineage>
        <taxon>Bacteria</taxon>
        <taxon>Bacillati</taxon>
        <taxon>Bacillota</taxon>
        <taxon>Clostridia</taxon>
        <taxon>Lachnospirales</taxon>
        <taxon>Lachnospiraceae</taxon>
    </lineage>
</organism>
<dbReference type="SUPFAM" id="SSF52540">
    <property type="entry name" value="P-loop containing nucleoside triphosphate hydrolases"/>
    <property type="match status" value="1"/>
</dbReference>
<gene>
    <name evidence="8" type="ORF">IAA17_00125</name>
</gene>
<evidence type="ECO:0000256" key="5">
    <source>
        <dbReference type="ARBA" id="ARBA00023163"/>
    </source>
</evidence>
<dbReference type="SUPFAM" id="SSF55785">
    <property type="entry name" value="PYP-like sensor domain (PAS domain)"/>
    <property type="match status" value="1"/>
</dbReference>
<dbReference type="InterPro" id="IPR025662">
    <property type="entry name" value="Sigma_54_int_dom_ATP-bd_1"/>
</dbReference>
<evidence type="ECO:0000259" key="7">
    <source>
        <dbReference type="PROSITE" id="PS50045"/>
    </source>
</evidence>
<keyword evidence="4" id="KW-0238">DNA-binding</keyword>
<dbReference type="PROSITE" id="PS00688">
    <property type="entry name" value="SIGMA54_INTERACT_3"/>
    <property type="match status" value="1"/>
</dbReference>
<evidence type="ECO:0000256" key="4">
    <source>
        <dbReference type="ARBA" id="ARBA00023125"/>
    </source>
</evidence>
<dbReference type="EMBL" id="DXBC01000002">
    <property type="protein sequence ID" value="HIZ78184.1"/>
    <property type="molecule type" value="Genomic_DNA"/>
</dbReference>
<evidence type="ECO:0000313" key="9">
    <source>
        <dbReference type="Proteomes" id="UP000824101"/>
    </source>
</evidence>
<dbReference type="Gene3D" id="3.40.50.300">
    <property type="entry name" value="P-loop containing nucleotide triphosphate hydrolases"/>
    <property type="match status" value="1"/>
</dbReference>
<dbReference type="InterPro" id="IPR003593">
    <property type="entry name" value="AAA+_ATPase"/>
</dbReference>